<keyword evidence="16" id="KW-1185">Reference proteome</keyword>
<dbReference type="SUPFAM" id="SSF54403">
    <property type="entry name" value="Cystatin/monellin"/>
    <property type="match status" value="4"/>
</dbReference>
<feature type="compositionally biased region" description="Low complexity" evidence="10">
    <location>
        <begin position="456"/>
        <end position="465"/>
    </location>
</feature>
<keyword evidence="4 11" id="KW-0732">Signal</keyword>
<dbReference type="InterPro" id="IPR025661">
    <property type="entry name" value="Pept_asp_AS"/>
</dbReference>
<dbReference type="FunFam" id="3.10.450.10:FF:000004">
    <property type="entry name" value="Cystatin C"/>
    <property type="match status" value="1"/>
</dbReference>
<dbReference type="OrthoDB" id="387093at2759"/>
<evidence type="ECO:0000313" key="16">
    <source>
        <dbReference type="Proteomes" id="UP000494165"/>
    </source>
</evidence>
<dbReference type="SMART" id="SM00848">
    <property type="entry name" value="Inhibitor_I29"/>
    <property type="match status" value="1"/>
</dbReference>
<name>A0A8S1D876_9INSE</name>
<feature type="domain" description="Peptidase C1A papain C-terminal" evidence="13">
    <location>
        <begin position="853"/>
        <end position="1092"/>
    </location>
</feature>
<keyword evidence="3" id="KW-0645">Protease</keyword>
<dbReference type="InterPro" id="IPR000668">
    <property type="entry name" value="Peptidase_C1A_C"/>
</dbReference>
<dbReference type="GO" id="GO:0005737">
    <property type="term" value="C:cytoplasm"/>
    <property type="evidence" value="ECO:0007669"/>
    <property type="project" value="UniProtKB-ARBA"/>
</dbReference>
<feature type="chain" id="PRO_5035731435" description="Cystatin domain-containing protein" evidence="11">
    <location>
        <begin position="25"/>
        <end position="1094"/>
    </location>
</feature>
<dbReference type="AlphaFoldDB" id="A0A8S1D876"/>
<dbReference type="SUPFAM" id="SSF54001">
    <property type="entry name" value="Cysteine proteinases"/>
    <property type="match status" value="2"/>
</dbReference>
<dbReference type="GO" id="GO:0004869">
    <property type="term" value="F:cysteine-type endopeptidase inhibitor activity"/>
    <property type="evidence" value="ECO:0007669"/>
    <property type="project" value="InterPro"/>
</dbReference>
<dbReference type="PROSITE" id="PS00640">
    <property type="entry name" value="THIOL_PROTEASE_ASN"/>
    <property type="match status" value="1"/>
</dbReference>
<evidence type="ECO:0000256" key="5">
    <source>
        <dbReference type="ARBA" id="ARBA00022801"/>
    </source>
</evidence>
<evidence type="ECO:0000256" key="11">
    <source>
        <dbReference type="SAM" id="SignalP"/>
    </source>
</evidence>
<evidence type="ECO:0000256" key="7">
    <source>
        <dbReference type="ARBA" id="ARBA00023145"/>
    </source>
</evidence>
<feature type="domain" description="Cystatin" evidence="12">
    <location>
        <begin position="497"/>
        <end position="603"/>
    </location>
</feature>
<dbReference type="SMART" id="SM00043">
    <property type="entry name" value="CY"/>
    <property type="match status" value="3"/>
</dbReference>
<dbReference type="InterPro" id="IPR013128">
    <property type="entry name" value="Peptidase_C1A"/>
</dbReference>
<dbReference type="Gene3D" id="2.40.50.170">
    <property type="entry name" value="Cysteine proteinases. Chain C"/>
    <property type="match status" value="1"/>
</dbReference>
<dbReference type="InterPro" id="IPR038765">
    <property type="entry name" value="Papain-like_cys_pep_sf"/>
</dbReference>
<dbReference type="Proteomes" id="UP000494165">
    <property type="component" value="Unassembled WGS sequence"/>
</dbReference>
<dbReference type="PANTHER" id="PTHR12411">
    <property type="entry name" value="CYSTEINE PROTEASE FAMILY C1-RELATED"/>
    <property type="match status" value="1"/>
</dbReference>
<evidence type="ECO:0000313" key="15">
    <source>
        <dbReference type="EMBL" id="CAB3374119.1"/>
    </source>
</evidence>
<evidence type="ECO:0008006" key="17">
    <source>
        <dbReference type="Google" id="ProtNLM"/>
    </source>
</evidence>
<comment type="caution">
    <text evidence="15">The sequence shown here is derived from an EMBL/GenBank/DDBJ whole genome shotgun (WGS) entry which is preliminary data.</text>
</comment>
<keyword evidence="5" id="KW-0378">Hydrolase</keyword>
<evidence type="ECO:0000259" key="12">
    <source>
        <dbReference type="SMART" id="SM00043"/>
    </source>
</evidence>
<feature type="signal peptide" evidence="11">
    <location>
        <begin position="1"/>
        <end position="24"/>
    </location>
</feature>
<dbReference type="Pfam" id="PF00112">
    <property type="entry name" value="Peptidase_C1"/>
    <property type="match status" value="2"/>
</dbReference>
<dbReference type="PROSITE" id="PS00139">
    <property type="entry name" value="THIOL_PROTEASE_CYS"/>
    <property type="match status" value="1"/>
</dbReference>
<comment type="similarity">
    <text evidence="1">Belongs to the peptidase C1 family.</text>
</comment>
<dbReference type="GO" id="GO:0006508">
    <property type="term" value="P:proteolysis"/>
    <property type="evidence" value="ECO:0007669"/>
    <property type="project" value="UniProtKB-KW"/>
</dbReference>
<dbReference type="FunFam" id="3.90.70.10:FF:000057">
    <property type="entry name" value="Cysteine protease RD19A"/>
    <property type="match status" value="1"/>
</dbReference>
<protein>
    <recommendedName>
        <fullName evidence="17">Cystatin domain-containing protein</fullName>
    </recommendedName>
</protein>
<dbReference type="InterPro" id="IPR000169">
    <property type="entry name" value="Pept_cys_AS"/>
</dbReference>
<evidence type="ECO:0000256" key="2">
    <source>
        <dbReference type="ARBA" id="ARBA00009403"/>
    </source>
</evidence>
<evidence type="ECO:0000259" key="13">
    <source>
        <dbReference type="SMART" id="SM00645"/>
    </source>
</evidence>
<sequence length="1094" mass="121461">MVRTGSKAMLLSLVTAALLCSALANEDTVTNQQISSKLLQFLQGQQGNRFDFKQDADVFETQLVGDTTYFLAELSPKCKDPEDALCIETGMVCQGGILGGEVSDVKCFIRESDPPAPQYKEGYLVKHSNNFVSKILDDGLMKLQRDTGRKRKVIDILSVKKRETSAGTEVYITSKVTAGTGDVMELEVCELSSTLGAPGTMQVMEMETTCFALSDDFSSAGNKMLTPDEIKSQINWALENINSDTDSVFNFTVHDTLEASEIMTHGSGGTTTLLKLELSATRCPKDARGLQWQCEPKGQPYFCTLSTWSRPWKNDILLSRPYCKLMPTAPDARKADFVGDAVKRPGYCTGCLQEVNKEDEKVTELAISAVNDINAGQLVSSPHKLVRVLSAHRQVINGVRYVLNVELTPCLQETEPCEVAEGAESTLTCRVEVIEGAVDRKRKLSSALCKPINEETTVEPAVTEPSPQEREIYSEEDKSEEAQQFAEVPQTRAKRSNLLGSPEPIDLEKEGDKMRELAEMALKNIDDIDDDVSRRKLIDVIEAKKQLVNGVLYHLSMRIAVMPPCDNGGEDCIAGDSLPTLLCKVQVHQTQPDTPRGKPTTKVMRSECEPEGAFEVHEAENPGVATATSGRTKRSLVGGVSPADPNDPKFKEIADHAVLELDKGTNALYHRTVVKIVSARTQVVSGALYYLKLELGYSDWAKNTPKPTKIQLTEGSEREICDVQVWDRPWLNAREVTNFTCTQSVSRPRRSVGKIGGGTHDIHVGIFLKYIERHGKHYESEEEFHRRYRIFRANMKKIQYLQETEQGTAKYGPTRFADMTSEEFKKNYLGFKPAFEKKGKLVMKKAIIPNITLPDEFDWRNYNAVTPVKNQGQCGSCWAFSVTGNVEGQWAIRKGELLSLSEQELVDCDSLDSGCNGGLPSNAYEALLNIGGLETETDYPYDGKDEKCHFDKSEVRATVTGGVNITSDEDSIAKWLVKNGPISIGINANAMQFYFGGVSHPPKFLCSPKDLDHGVLIVGYGVHTTSIRHRKLPYWIVKNSWGPKWAYPLFNKTLPFWTVKNSWGPQWGEQGYYRVYRGDGTCGVNMMATSATVE</sequence>
<dbReference type="PRINTS" id="PR00705">
    <property type="entry name" value="PAPAIN"/>
</dbReference>
<organism evidence="15 16">
    <name type="scientific">Cloeon dipterum</name>
    <dbReference type="NCBI Taxonomy" id="197152"/>
    <lineage>
        <taxon>Eukaryota</taxon>
        <taxon>Metazoa</taxon>
        <taxon>Ecdysozoa</taxon>
        <taxon>Arthropoda</taxon>
        <taxon>Hexapoda</taxon>
        <taxon>Insecta</taxon>
        <taxon>Pterygota</taxon>
        <taxon>Palaeoptera</taxon>
        <taxon>Ephemeroptera</taxon>
        <taxon>Pisciforma</taxon>
        <taxon>Baetidae</taxon>
        <taxon>Cloeon</taxon>
    </lineage>
</organism>
<gene>
    <name evidence="15" type="ORF">CLODIP_2_CD13815</name>
</gene>
<feature type="domain" description="Cystatin" evidence="12">
    <location>
        <begin position="635"/>
        <end position="742"/>
    </location>
</feature>
<dbReference type="InterPro" id="IPR000010">
    <property type="entry name" value="Cystatin_dom"/>
</dbReference>
<evidence type="ECO:0000256" key="1">
    <source>
        <dbReference type="ARBA" id="ARBA00008455"/>
    </source>
</evidence>
<dbReference type="InterPro" id="IPR046350">
    <property type="entry name" value="Cystatin_sf"/>
</dbReference>
<dbReference type="GO" id="GO:0008234">
    <property type="term" value="F:cysteine-type peptidase activity"/>
    <property type="evidence" value="ECO:0007669"/>
    <property type="project" value="UniProtKB-KW"/>
</dbReference>
<dbReference type="InterPro" id="IPR018073">
    <property type="entry name" value="Prot_inh_cystat_CS"/>
</dbReference>
<dbReference type="CDD" id="cd00042">
    <property type="entry name" value="CY"/>
    <property type="match status" value="2"/>
</dbReference>
<dbReference type="Gene3D" id="3.10.450.10">
    <property type="match status" value="4"/>
</dbReference>
<feature type="domain" description="Cystatin" evidence="12">
    <location>
        <begin position="347"/>
        <end position="450"/>
    </location>
</feature>
<feature type="region of interest" description="Disordered" evidence="10">
    <location>
        <begin position="619"/>
        <end position="649"/>
    </location>
</feature>
<accession>A0A8S1D876</accession>
<keyword evidence="8" id="KW-1015">Disulfide bond</keyword>
<keyword evidence="7" id="KW-0865">Zymogen</keyword>
<evidence type="ECO:0000256" key="3">
    <source>
        <dbReference type="ARBA" id="ARBA00022670"/>
    </source>
</evidence>
<evidence type="ECO:0000256" key="4">
    <source>
        <dbReference type="ARBA" id="ARBA00022729"/>
    </source>
</evidence>
<dbReference type="SMART" id="SM00645">
    <property type="entry name" value="Pept_C1"/>
    <property type="match status" value="1"/>
</dbReference>
<keyword evidence="9" id="KW-0325">Glycoprotein</keyword>
<dbReference type="Pfam" id="PF00031">
    <property type="entry name" value="Cystatin"/>
    <property type="match status" value="2"/>
</dbReference>
<proteinExistence type="inferred from homology"/>
<feature type="compositionally biased region" description="Basic and acidic residues" evidence="10">
    <location>
        <begin position="467"/>
        <end position="476"/>
    </location>
</feature>
<dbReference type="Gene3D" id="3.90.70.10">
    <property type="entry name" value="Cysteine proteinases"/>
    <property type="match status" value="1"/>
</dbReference>
<dbReference type="PROSITE" id="PS00639">
    <property type="entry name" value="THIOL_PROTEASE_HIS"/>
    <property type="match status" value="1"/>
</dbReference>
<evidence type="ECO:0000256" key="10">
    <source>
        <dbReference type="SAM" id="MobiDB-lite"/>
    </source>
</evidence>
<reference evidence="15 16" key="1">
    <citation type="submission" date="2020-04" db="EMBL/GenBank/DDBJ databases">
        <authorList>
            <person name="Alioto T."/>
            <person name="Alioto T."/>
            <person name="Gomez Garrido J."/>
        </authorList>
    </citation>
    <scope>NUCLEOTIDE SEQUENCE [LARGE SCALE GENOMIC DNA]</scope>
</reference>
<comment type="similarity">
    <text evidence="2">Belongs to the cystatin family.</text>
</comment>
<dbReference type="InterPro" id="IPR025660">
    <property type="entry name" value="Pept_his_AS"/>
</dbReference>
<dbReference type="Pfam" id="PF08246">
    <property type="entry name" value="Inhibitor_I29"/>
    <property type="match status" value="1"/>
</dbReference>
<evidence type="ECO:0000256" key="6">
    <source>
        <dbReference type="ARBA" id="ARBA00022807"/>
    </source>
</evidence>
<dbReference type="CDD" id="cd02248">
    <property type="entry name" value="Peptidase_C1A"/>
    <property type="match status" value="1"/>
</dbReference>
<keyword evidence="6" id="KW-0788">Thiol protease</keyword>
<dbReference type="InterPro" id="IPR039417">
    <property type="entry name" value="Peptidase_C1A_papain-like"/>
</dbReference>
<feature type="domain" description="Cathepsin propeptide inhibitor" evidence="14">
    <location>
        <begin position="767"/>
        <end position="824"/>
    </location>
</feature>
<evidence type="ECO:0000256" key="9">
    <source>
        <dbReference type="ARBA" id="ARBA00023180"/>
    </source>
</evidence>
<dbReference type="PROSITE" id="PS00287">
    <property type="entry name" value="CYSTATIN"/>
    <property type="match status" value="1"/>
</dbReference>
<evidence type="ECO:0000256" key="8">
    <source>
        <dbReference type="ARBA" id="ARBA00023157"/>
    </source>
</evidence>
<dbReference type="InterPro" id="IPR013201">
    <property type="entry name" value="Prot_inhib_I29"/>
</dbReference>
<feature type="region of interest" description="Disordered" evidence="10">
    <location>
        <begin position="456"/>
        <end position="506"/>
    </location>
</feature>
<evidence type="ECO:0000259" key="14">
    <source>
        <dbReference type="SMART" id="SM00848"/>
    </source>
</evidence>
<dbReference type="EMBL" id="CADEPI010000093">
    <property type="protein sequence ID" value="CAB3374119.1"/>
    <property type="molecule type" value="Genomic_DNA"/>
</dbReference>